<evidence type="ECO:0000256" key="2">
    <source>
        <dbReference type="ARBA" id="ARBA00012737"/>
    </source>
</evidence>
<evidence type="ECO:0000313" key="6">
    <source>
        <dbReference type="EMBL" id="EME71279.1"/>
    </source>
</evidence>
<dbReference type="InterPro" id="IPR014729">
    <property type="entry name" value="Rossmann-like_a/b/a_fold"/>
</dbReference>
<dbReference type="EC" id="6.3.5.4" evidence="2"/>
<protein>
    <recommendedName>
        <fullName evidence="2">asparagine synthase (glutamine-hydrolyzing)</fullName>
        <ecNumber evidence="2">6.3.5.4</ecNumber>
    </recommendedName>
</protein>
<proteinExistence type="predicted"/>
<evidence type="ECO:0000256" key="3">
    <source>
        <dbReference type="ARBA" id="ARBA00048741"/>
    </source>
</evidence>
<sequence>MSFGVFGLVRRDGGPISAKTLEIFQADVSSYSGNIRADFLCAETAILGSIHRGEQGACPLGEAVLFSAAGRLDNRTDLALALDSVADGGADLSDRDLIRHAYGRWGADCVNHLRGDWCFAAWHPADRRLVLARDRFGPTALAYCITPAFIAFSPRFLTLRSFVKHPSDFDELYLAQRLVGWHPSPGDRTIHPEIKLLPPAHVMVVTPEQTRIERYWRIEDVSLCRFRQRQDYADRFRELFDAAVRNRLVGDGPFGATLSGGLDSSSVAVTAAAILSRSAQRLHAFTSIPTTETSPYTGPLFGNELPYARAAVEMAGNIDHHLVEGRSLTPLQGLRAMLSITGTPGYAVTNFFWRLELQAQARALGCQVVLTGHLGNPGISWVGSPFSLPLVQRLRRIGLGRCLKELLREIVPTPAMRMWKDLRLSEDWFRTSAIHPEFARRIRLRERILDDGGGPLSPRAKDGLTHRLKMLSPEANSSSAIYTEMGLQGGIEYRDPTADAGLLEYVLSIPDHIFIDQESGLDRWVIRSAMTGRLPDVIRVNSKIGRQAADLVPRLRGDAQAMDVALDELAHGPAANYVDVDHMRATWRSIQTEDGPDILRQADSIIMRGVMAGQFVNTYAADRA</sequence>
<gene>
    <name evidence="6" type="ORF">H261_03753</name>
</gene>
<dbReference type="Pfam" id="PF13537">
    <property type="entry name" value="GATase_7"/>
    <property type="match status" value="1"/>
</dbReference>
<dbReference type="eggNOG" id="COG0367">
    <property type="taxonomic scope" value="Bacteria"/>
</dbReference>
<dbReference type="InterPro" id="IPR051786">
    <property type="entry name" value="ASN_synthetase/amidase"/>
</dbReference>
<feature type="domain" description="Asparagine synthetase" evidence="4">
    <location>
        <begin position="236"/>
        <end position="591"/>
    </location>
</feature>
<dbReference type="InterPro" id="IPR029055">
    <property type="entry name" value="Ntn_hydrolases_N"/>
</dbReference>
<organism evidence="6 7">
    <name type="scientific">Paramagnetospirillum caucaseum</name>
    <dbReference type="NCBI Taxonomy" id="1244869"/>
    <lineage>
        <taxon>Bacteria</taxon>
        <taxon>Pseudomonadati</taxon>
        <taxon>Pseudomonadota</taxon>
        <taxon>Alphaproteobacteria</taxon>
        <taxon>Rhodospirillales</taxon>
        <taxon>Magnetospirillaceae</taxon>
        <taxon>Paramagnetospirillum</taxon>
    </lineage>
</organism>
<dbReference type="AlphaFoldDB" id="M3AFC7"/>
<evidence type="ECO:0000313" key="7">
    <source>
        <dbReference type="Proteomes" id="UP000011744"/>
    </source>
</evidence>
<comment type="pathway">
    <text evidence="1">Amino-acid biosynthesis; L-asparagine biosynthesis; L-asparagine from L-aspartate (L-Gln route): step 1/1.</text>
</comment>
<dbReference type="PANTHER" id="PTHR43284:SF1">
    <property type="entry name" value="ASPARAGINE SYNTHETASE"/>
    <property type="match status" value="1"/>
</dbReference>
<dbReference type="GO" id="GO:0004066">
    <property type="term" value="F:asparagine synthase (glutamine-hydrolyzing) activity"/>
    <property type="evidence" value="ECO:0007669"/>
    <property type="project" value="UniProtKB-EC"/>
</dbReference>
<dbReference type="STRING" id="1244869.H261_03753"/>
<name>M3AFC7_9PROT</name>
<dbReference type="Pfam" id="PF00733">
    <property type="entry name" value="Asn_synthase"/>
    <property type="match status" value="1"/>
</dbReference>
<dbReference type="InterPro" id="IPR001962">
    <property type="entry name" value="Asn_synthase"/>
</dbReference>
<dbReference type="OrthoDB" id="9763290at2"/>
<feature type="domain" description="Glutamine amidotransferase type-2" evidence="5">
    <location>
        <begin position="53"/>
        <end position="153"/>
    </location>
</feature>
<dbReference type="PANTHER" id="PTHR43284">
    <property type="entry name" value="ASPARAGINE SYNTHETASE (GLUTAMINE-HYDROLYZING)"/>
    <property type="match status" value="1"/>
</dbReference>
<dbReference type="EMBL" id="AONQ01000006">
    <property type="protein sequence ID" value="EME71279.1"/>
    <property type="molecule type" value="Genomic_DNA"/>
</dbReference>
<dbReference type="GO" id="GO:0006529">
    <property type="term" value="P:asparagine biosynthetic process"/>
    <property type="evidence" value="ECO:0007669"/>
    <property type="project" value="InterPro"/>
</dbReference>
<comment type="caution">
    <text evidence="6">The sequence shown here is derived from an EMBL/GenBank/DDBJ whole genome shotgun (WGS) entry which is preliminary data.</text>
</comment>
<dbReference type="Proteomes" id="UP000011744">
    <property type="component" value="Unassembled WGS sequence"/>
</dbReference>
<dbReference type="Gene3D" id="3.40.50.620">
    <property type="entry name" value="HUPs"/>
    <property type="match status" value="2"/>
</dbReference>
<evidence type="ECO:0000259" key="4">
    <source>
        <dbReference type="Pfam" id="PF00733"/>
    </source>
</evidence>
<keyword evidence="7" id="KW-1185">Reference proteome</keyword>
<dbReference type="SUPFAM" id="SSF52402">
    <property type="entry name" value="Adenine nucleotide alpha hydrolases-like"/>
    <property type="match status" value="1"/>
</dbReference>
<reference evidence="6 7" key="1">
    <citation type="journal article" date="2014" name="Genome Announc.">
        <title>Draft Genome Sequence of Magnetospirillum sp. Strain SO-1, a Freshwater Magnetotactic Bacterium Isolated from the Ol'khovka River, Russia.</title>
        <authorList>
            <person name="Grouzdev D.S."/>
            <person name="Dziuba M.V."/>
            <person name="Sukhacheva M.S."/>
            <person name="Mardanov A.V."/>
            <person name="Beletskiy A.V."/>
            <person name="Kuznetsov B.B."/>
            <person name="Skryabin K.G."/>
        </authorList>
    </citation>
    <scope>NUCLEOTIDE SEQUENCE [LARGE SCALE GENOMIC DNA]</scope>
    <source>
        <strain evidence="6 7">SO-1</strain>
    </source>
</reference>
<dbReference type="InterPro" id="IPR017932">
    <property type="entry name" value="GATase_2_dom"/>
</dbReference>
<comment type="catalytic activity">
    <reaction evidence="3">
        <text>L-aspartate + L-glutamine + ATP + H2O = L-asparagine + L-glutamate + AMP + diphosphate + H(+)</text>
        <dbReference type="Rhea" id="RHEA:12228"/>
        <dbReference type="ChEBI" id="CHEBI:15377"/>
        <dbReference type="ChEBI" id="CHEBI:15378"/>
        <dbReference type="ChEBI" id="CHEBI:29985"/>
        <dbReference type="ChEBI" id="CHEBI:29991"/>
        <dbReference type="ChEBI" id="CHEBI:30616"/>
        <dbReference type="ChEBI" id="CHEBI:33019"/>
        <dbReference type="ChEBI" id="CHEBI:58048"/>
        <dbReference type="ChEBI" id="CHEBI:58359"/>
        <dbReference type="ChEBI" id="CHEBI:456215"/>
        <dbReference type="EC" id="6.3.5.4"/>
    </reaction>
</comment>
<evidence type="ECO:0000256" key="1">
    <source>
        <dbReference type="ARBA" id="ARBA00005187"/>
    </source>
</evidence>
<dbReference type="RefSeq" id="WP_008614451.1">
    <property type="nucleotide sequence ID" value="NZ_AONQ01000006.1"/>
</dbReference>
<evidence type="ECO:0000259" key="5">
    <source>
        <dbReference type="Pfam" id="PF13537"/>
    </source>
</evidence>
<accession>M3AFC7</accession>
<dbReference type="PATRIC" id="fig|1244869.3.peg.747"/>
<dbReference type="SUPFAM" id="SSF56235">
    <property type="entry name" value="N-terminal nucleophile aminohydrolases (Ntn hydrolases)"/>
    <property type="match status" value="1"/>
</dbReference>
<dbReference type="Gene3D" id="3.60.20.10">
    <property type="entry name" value="Glutamine Phosphoribosylpyrophosphate, subunit 1, domain 1"/>
    <property type="match status" value="1"/>
</dbReference>